<dbReference type="InterPro" id="IPR052436">
    <property type="entry name" value="LTO1_adapter"/>
</dbReference>
<proteinExistence type="inferred from homology"/>
<evidence type="ECO:0000259" key="2">
    <source>
        <dbReference type="Pfam" id="PF09811"/>
    </source>
</evidence>
<reference evidence="3 4" key="1">
    <citation type="submission" date="2017-10" db="EMBL/GenBank/DDBJ databases">
        <title>Development of genomic resources for the powdery mildew, Erysiphe pulchra.</title>
        <authorList>
            <person name="Wadl P.A."/>
            <person name="Mack B.M."/>
            <person name="Moore G."/>
            <person name="Beltz S.B."/>
        </authorList>
    </citation>
    <scope>NUCLEOTIDE SEQUENCE [LARGE SCALE GENOMIC DNA]</scope>
    <source>
        <strain evidence="3">Cflorida</strain>
    </source>
</reference>
<comment type="similarity">
    <text evidence="1">Belongs to the LTO1 family.</text>
</comment>
<dbReference type="PANTHER" id="PTHR28532">
    <property type="entry name" value="GEO13458P1"/>
    <property type="match status" value="1"/>
</dbReference>
<protein>
    <recommendedName>
        <fullName evidence="2">Essential protein Yae1 N-terminal domain-containing protein</fullName>
    </recommendedName>
</protein>
<accession>A0A2S4PJB4</accession>
<dbReference type="Pfam" id="PF09811">
    <property type="entry name" value="Yae1_N"/>
    <property type="match status" value="1"/>
</dbReference>
<feature type="domain" description="Essential protein Yae1 N-terminal" evidence="2">
    <location>
        <begin position="20"/>
        <end position="57"/>
    </location>
</feature>
<dbReference type="STRING" id="225359.A0A2S4PJB4"/>
<feature type="non-terminal residue" evidence="3">
    <location>
        <position position="128"/>
    </location>
</feature>
<name>A0A2S4PJB4_9PEZI</name>
<dbReference type="OrthoDB" id="48036at2759"/>
<organism evidence="3 4">
    <name type="scientific">Erysiphe pulchra</name>
    <dbReference type="NCBI Taxonomy" id="225359"/>
    <lineage>
        <taxon>Eukaryota</taxon>
        <taxon>Fungi</taxon>
        <taxon>Dikarya</taxon>
        <taxon>Ascomycota</taxon>
        <taxon>Pezizomycotina</taxon>
        <taxon>Leotiomycetes</taxon>
        <taxon>Erysiphales</taxon>
        <taxon>Erysiphaceae</taxon>
        <taxon>Erysiphe</taxon>
    </lineage>
</organism>
<dbReference type="AlphaFoldDB" id="A0A2S4PJB4"/>
<gene>
    <name evidence="3" type="ORF">EPUL_006121</name>
</gene>
<dbReference type="Proteomes" id="UP000237438">
    <property type="component" value="Unassembled WGS sequence"/>
</dbReference>
<evidence type="ECO:0000313" key="3">
    <source>
        <dbReference type="EMBL" id="POS82129.1"/>
    </source>
</evidence>
<evidence type="ECO:0000313" key="4">
    <source>
        <dbReference type="Proteomes" id="UP000237438"/>
    </source>
</evidence>
<dbReference type="PANTHER" id="PTHR28532:SF1">
    <property type="entry name" value="ORAL CANCER OVEREXPRESSED 1"/>
    <property type="match status" value="1"/>
</dbReference>
<sequence>MSFGPFSDVLNLEQDFYEDGFEQGLADGEAAGLSEGRTLGLEKGFEKFCESGRLCGRSIIWANENYLHQNQKIHSVKALYALVEPETLLFENTEEAVSDFDDRLKRARARFKLIEKLRQTSSKTSNLD</sequence>
<comment type="caution">
    <text evidence="3">The sequence shown here is derived from an EMBL/GenBank/DDBJ whole genome shotgun (WGS) entry which is preliminary data.</text>
</comment>
<evidence type="ECO:0000256" key="1">
    <source>
        <dbReference type="ARBA" id="ARBA00038090"/>
    </source>
</evidence>
<keyword evidence="4" id="KW-1185">Reference proteome</keyword>
<dbReference type="EMBL" id="PEDP01004108">
    <property type="protein sequence ID" value="POS82129.1"/>
    <property type="molecule type" value="Genomic_DNA"/>
</dbReference>
<dbReference type="InterPro" id="IPR019191">
    <property type="entry name" value="Essential_protein_Yae1_N"/>
</dbReference>